<name>A0ACB8XH38_ARCLA</name>
<sequence>MARMVMRVLCVVVACMAVVAPYAEAITCGQVTSSLVACIGYLTKGGPVPPACCSGVVGLNNAAKTTADRQTTCGCLKGIFAANSAINVGNAASLAGKCGLNIPYKITPTIDCSKVH</sequence>
<dbReference type="EMBL" id="CM042063">
    <property type="protein sequence ID" value="KAI3666835.1"/>
    <property type="molecule type" value="Genomic_DNA"/>
</dbReference>
<protein>
    <submittedName>
        <fullName evidence="1">Uncharacterized protein</fullName>
    </submittedName>
</protein>
<accession>A0ACB8XH38</accession>
<gene>
    <name evidence="1" type="ORF">L6452_41873</name>
</gene>
<keyword evidence="2" id="KW-1185">Reference proteome</keyword>
<reference evidence="2" key="1">
    <citation type="journal article" date="2022" name="Mol. Ecol. Resour.">
        <title>The genomes of chicory, endive, great burdock and yacon provide insights into Asteraceae palaeo-polyploidization history and plant inulin production.</title>
        <authorList>
            <person name="Fan W."/>
            <person name="Wang S."/>
            <person name="Wang H."/>
            <person name="Wang A."/>
            <person name="Jiang F."/>
            <person name="Liu H."/>
            <person name="Zhao H."/>
            <person name="Xu D."/>
            <person name="Zhang Y."/>
        </authorList>
    </citation>
    <scope>NUCLEOTIDE SEQUENCE [LARGE SCALE GENOMIC DNA]</scope>
    <source>
        <strain evidence="2">cv. Niubang</strain>
    </source>
</reference>
<evidence type="ECO:0000313" key="1">
    <source>
        <dbReference type="EMBL" id="KAI3666835.1"/>
    </source>
</evidence>
<reference evidence="1 2" key="2">
    <citation type="journal article" date="2022" name="Mol. Ecol. Resour.">
        <title>The genomes of chicory, endive, great burdock and yacon provide insights into Asteraceae paleo-polyploidization history and plant inulin production.</title>
        <authorList>
            <person name="Fan W."/>
            <person name="Wang S."/>
            <person name="Wang H."/>
            <person name="Wang A."/>
            <person name="Jiang F."/>
            <person name="Liu H."/>
            <person name="Zhao H."/>
            <person name="Xu D."/>
            <person name="Zhang Y."/>
        </authorList>
    </citation>
    <scope>NUCLEOTIDE SEQUENCE [LARGE SCALE GENOMIC DNA]</scope>
    <source>
        <strain evidence="2">cv. Niubang</strain>
    </source>
</reference>
<dbReference type="Proteomes" id="UP001055879">
    <property type="component" value="Linkage Group LG17"/>
</dbReference>
<evidence type="ECO:0000313" key="2">
    <source>
        <dbReference type="Proteomes" id="UP001055879"/>
    </source>
</evidence>
<comment type="caution">
    <text evidence="1">The sequence shown here is derived from an EMBL/GenBank/DDBJ whole genome shotgun (WGS) entry which is preliminary data.</text>
</comment>
<proteinExistence type="predicted"/>
<organism evidence="1 2">
    <name type="scientific">Arctium lappa</name>
    <name type="common">Greater burdock</name>
    <name type="synonym">Lappa major</name>
    <dbReference type="NCBI Taxonomy" id="4217"/>
    <lineage>
        <taxon>Eukaryota</taxon>
        <taxon>Viridiplantae</taxon>
        <taxon>Streptophyta</taxon>
        <taxon>Embryophyta</taxon>
        <taxon>Tracheophyta</taxon>
        <taxon>Spermatophyta</taxon>
        <taxon>Magnoliopsida</taxon>
        <taxon>eudicotyledons</taxon>
        <taxon>Gunneridae</taxon>
        <taxon>Pentapetalae</taxon>
        <taxon>asterids</taxon>
        <taxon>campanulids</taxon>
        <taxon>Asterales</taxon>
        <taxon>Asteraceae</taxon>
        <taxon>Carduoideae</taxon>
        <taxon>Cardueae</taxon>
        <taxon>Arctiinae</taxon>
        <taxon>Arctium</taxon>
    </lineage>
</organism>